<feature type="region of interest" description="Disordered" evidence="6">
    <location>
        <begin position="178"/>
        <end position="197"/>
    </location>
</feature>
<proteinExistence type="inferred from homology"/>
<dbReference type="GO" id="GO:0005576">
    <property type="term" value="C:extracellular region"/>
    <property type="evidence" value="ECO:0007669"/>
    <property type="project" value="UniProtKB-SubCell"/>
</dbReference>
<evidence type="ECO:0000313" key="9">
    <source>
        <dbReference type="EMBL" id="KAE9040080.1"/>
    </source>
</evidence>
<dbReference type="SUPFAM" id="SSF48647">
    <property type="entry name" value="Fungal elicitin"/>
    <property type="match status" value="1"/>
</dbReference>
<dbReference type="EMBL" id="QXFT01000377">
    <property type="protein sequence ID" value="KAE9345683.1"/>
    <property type="molecule type" value="Genomic_DNA"/>
</dbReference>
<evidence type="ECO:0000313" key="12">
    <source>
        <dbReference type="Proteomes" id="UP000434957"/>
    </source>
</evidence>
<sequence length="468" mass="50608">MPLLLRVFVFLSALFACSVVTGSASCNTTELLTALQPLRSDGNYRTCQVDANAASICVSSVCKSLMTPLAALDLPVCQLALKGVVFNTAALRSISSTSCQQQQQQPQQDVSVALMLWTILRLMRRPKRITWTAKDPTQNLIIPLSIHPHPSHPNKIPLLHTKTPSINPIMQQMDILGVDVLPPPGEHDGDDEGGDDHALLRLHVSSSGLQGGSDDATAYDASQPSEEGPSSASSPLSRRAGARRRRKVSKGLQLILLRKYVQCAKQFGRVPDRAATEQLLEQGYDEFYYQGGSLSEPRMSYAAFLKLVRNRRSEVVRQTRGGAPIAQRGGTRRYQKEQIEIQALIDELESVRHGQTRGTLEYDALGAGTTGEHMHAVTTDPSVPTMLSDSSSIMGDAGTDGGVSAGDLSTAETYSSVMAGAPGGGNDDVVVSRSKLDLMLRVAQETLVAQKRILEEVRAMEQRVAGIH</sequence>
<evidence type="ECO:0000256" key="4">
    <source>
        <dbReference type="ARBA" id="ARBA00022978"/>
    </source>
</evidence>
<dbReference type="EMBL" id="QXFV01000356">
    <property type="protein sequence ID" value="KAE9040080.1"/>
    <property type="molecule type" value="Genomic_DNA"/>
</dbReference>
<evidence type="ECO:0000256" key="7">
    <source>
        <dbReference type="SAM" id="SignalP"/>
    </source>
</evidence>
<keyword evidence="3" id="KW-0964">Secreted</keyword>
<name>A0A6A3N3V4_9STRA</name>
<dbReference type="Proteomes" id="UP000429607">
    <property type="component" value="Unassembled WGS sequence"/>
</dbReference>
<evidence type="ECO:0000313" key="8">
    <source>
        <dbReference type="EMBL" id="KAE9035246.1"/>
    </source>
</evidence>
<dbReference type="SMART" id="SM01187">
    <property type="entry name" value="Elicitin"/>
    <property type="match status" value="1"/>
</dbReference>
<evidence type="ECO:0000256" key="1">
    <source>
        <dbReference type="ARBA" id="ARBA00004613"/>
    </source>
</evidence>
<evidence type="ECO:0000256" key="5">
    <source>
        <dbReference type="ARBA" id="ARBA00023157"/>
    </source>
</evidence>
<evidence type="ECO:0000313" key="10">
    <source>
        <dbReference type="EMBL" id="KAE9345683.1"/>
    </source>
</evidence>
<accession>A0A6A3N3V4</accession>
<comment type="subcellular location">
    <subcellularLocation>
        <location evidence="1">Secreted</location>
    </subcellularLocation>
</comment>
<dbReference type="OrthoDB" id="105623at2759"/>
<dbReference type="EMBL" id="QXFU01000372">
    <property type="protein sequence ID" value="KAE9035246.1"/>
    <property type="molecule type" value="Genomic_DNA"/>
</dbReference>
<keyword evidence="7" id="KW-0732">Signal</keyword>
<evidence type="ECO:0000256" key="6">
    <source>
        <dbReference type="SAM" id="MobiDB-lite"/>
    </source>
</evidence>
<keyword evidence="5" id="KW-1015">Disulfide bond</keyword>
<feature type="signal peptide" evidence="7">
    <location>
        <begin position="1"/>
        <end position="24"/>
    </location>
</feature>
<dbReference type="PROSITE" id="PS51257">
    <property type="entry name" value="PROKAR_LIPOPROTEIN"/>
    <property type="match status" value="1"/>
</dbReference>
<dbReference type="GO" id="GO:0052040">
    <property type="term" value="P:symbiont-mediated perturbation of host programmed cell death"/>
    <property type="evidence" value="ECO:0007669"/>
    <property type="project" value="UniProtKB-KW"/>
</dbReference>
<dbReference type="InterPro" id="IPR036470">
    <property type="entry name" value="Elicitin_sf"/>
</dbReference>
<feature type="compositionally biased region" description="Low complexity" evidence="6">
    <location>
        <begin position="224"/>
        <end position="239"/>
    </location>
</feature>
<protein>
    <submittedName>
        <fullName evidence="9">Uncharacterized protein</fullName>
    </submittedName>
</protein>
<comment type="caution">
    <text evidence="9">The sequence shown here is derived from an EMBL/GenBank/DDBJ whole genome shotgun (WGS) entry which is preliminary data.</text>
</comment>
<evidence type="ECO:0000313" key="11">
    <source>
        <dbReference type="Proteomes" id="UP000429607"/>
    </source>
</evidence>
<dbReference type="AlphaFoldDB" id="A0A6A3N3V4"/>
<reference evidence="11 13" key="1">
    <citation type="submission" date="2018-09" db="EMBL/GenBank/DDBJ databases">
        <title>Genomic investigation of the strawberry pathogen Phytophthora fragariae indicates pathogenicity is determined by transcriptional variation in three key races.</title>
        <authorList>
            <person name="Adams T.M."/>
            <person name="Armitage A.D."/>
            <person name="Sobczyk M.K."/>
            <person name="Bates H.J."/>
            <person name="Dunwell J.M."/>
            <person name="Nellist C.F."/>
            <person name="Harrison R.J."/>
        </authorList>
    </citation>
    <scope>NUCLEOTIDE SEQUENCE [LARGE SCALE GENOMIC DNA]</scope>
    <source>
        <strain evidence="9 11">SCRP249</strain>
        <strain evidence="8 13">SCRP324</strain>
        <strain evidence="10 12">SCRP333</strain>
    </source>
</reference>
<feature type="chain" id="PRO_5036380187" evidence="7">
    <location>
        <begin position="25"/>
        <end position="468"/>
    </location>
</feature>
<feature type="region of interest" description="Disordered" evidence="6">
    <location>
        <begin position="206"/>
        <end position="245"/>
    </location>
</feature>
<keyword evidence="4" id="KW-0928">Hypersensitive response elicitation</keyword>
<evidence type="ECO:0000256" key="2">
    <source>
        <dbReference type="ARBA" id="ARBA00009544"/>
    </source>
</evidence>
<dbReference type="Proteomes" id="UP000434957">
    <property type="component" value="Unassembled WGS sequence"/>
</dbReference>
<evidence type="ECO:0000256" key="3">
    <source>
        <dbReference type="ARBA" id="ARBA00022525"/>
    </source>
</evidence>
<dbReference type="InterPro" id="IPR002200">
    <property type="entry name" value="Elicitin"/>
</dbReference>
<keyword evidence="12" id="KW-1185">Reference proteome</keyword>
<evidence type="ECO:0000313" key="13">
    <source>
        <dbReference type="Proteomes" id="UP000435112"/>
    </source>
</evidence>
<comment type="similarity">
    <text evidence="2">Belongs to the elicitin family.</text>
</comment>
<organism evidence="9 11">
    <name type="scientific">Phytophthora rubi</name>
    <dbReference type="NCBI Taxonomy" id="129364"/>
    <lineage>
        <taxon>Eukaryota</taxon>
        <taxon>Sar</taxon>
        <taxon>Stramenopiles</taxon>
        <taxon>Oomycota</taxon>
        <taxon>Peronosporomycetes</taxon>
        <taxon>Peronosporales</taxon>
        <taxon>Peronosporaceae</taxon>
        <taxon>Phytophthora</taxon>
    </lineage>
</organism>
<gene>
    <name evidence="9" type="ORF">PR001_g7230</name>
    <name evidence="8" type="ORF">PR002_g7671</name>
    <name evidence="10" type="ORF">PR003_g7826</name>
</gene>
<dbReference type="Proteomes" id="UP000435112">
    <property type="component" value="Unassembled WGS sequence"/>
</dbReference>